<sequence>MLTFQYTDRDARSRSLDALARACRVLEAQPGITMKALARHARTDVETLARVLGPDLVAFARHSAHTPAPERRKTRAWTDAQAREALRKAAVVLDGDVREARYRNLATRPGASAPSSQTIIRRFGSWNAALESAGVGTVQPLRRHDKWTLELCADVVAEFIAETGSTSGSQYREWAAGREDCPSVATIEKVGLWHEVVNRALPMLVVPDLHAQYVARLRAEHASRRRAISSRSWRTARRKA</sequence>
<evidence type="ECO:0000313" key="3">
    <source>
        <dbReference type="Proteomes" id="UP001157125"/>
    </source>
</evidence>
<accession>A0ABQ6IM69</accession>
<dbReference type="Pfam" id="PF18780">
    <property type="entry name" value="HNH_repeat"/>
    <property type="match status" value="1"/>
</dbReference>
<dbReference type="Proteomes" id="UP001157125">
    <property type="component" value="Unassembled WGS sequence"/>
</dbReference>
<dbReference type="InterPro" id="IPR041025">
    <property type="entry name" value="HNH_repeat"/>
</dbReference>
<name>A0ABQ6IM69_9MICO</name>
<organism evidence="1 3">
    <name type="scientific">Demequina litorisediminis</name>
    <dbReference type="NCBI Taxonomy" id="1849022"/>
    <lineage>
        <taxon>Bacteria</taxon>
        <taxon>Bacillati</taxon>
        <taxon>Actinomycetota</taxon>
        <taxon>Actinomycetes</taxon>
        <taxon>Micrococcales</taxon>
        <taxon>Demequinaceae</taxon>
        <taxon>Demequina</taxon>
    </lineage>
</organism>
<dbReference type="EMBL" id="BSUN01000003">
    <property type="protein sequence ID" value="GMA37887.1"/>
    <property type="molecule type" value="Genomic_DNA"/>
</dbReference>
<dbReference type="EMBL" id="BSUN01000002">
    <property type="protein sequence ID" value="GMA37852.1"/>
    <property type="molecule type" value="Genomic_DNA"/>
</dbReference>
<reference evidence="1" key="1">
    <citation type="journal article" date="2014" name="Int. J. Syst. Evol. Microbiol.">
        <title>Complete genome of a new Firmicutes species belonging to the dominant human colonic microbiota ('Ruminococcus bicirculans') reveals two chromosomes and a selective capacity to utilize plant glucans.</title>
        <authorList>
            <consortium name="NISC Comparative Sequencing Program"/>
            <person name="Wegmann U."/>
            <person name="Louis P."/>
            <person name="Goesmann A."/>
            <person name="Henrissat B."/>
            <person name="Duncan S.H."/>
            <person name="Flint H.J."/>
        </authorList>
    </citation>
    <scope>NUCLEOTIDE SEQUENCE</scope>
    <source>
        <strain evidence="1">NBRC 112299</strain>
    </source>
</reference>
<gene>
    <name evidence="1" type="ORF">GCM10025876_40560</name>
    <name evidence="2" type="ORF">GCM10025876_40910</name>
</gene>
<evidence type="ECO:0000313" key="1">
    <source>
        <dbReference type="EMBL" id="GMA37852.1"/>
    </source>
</evidence>
<evidence type="ECO:0000313" key="2">
    <source>
        <dbReference type="EMBL" id="GMA37887.1"/>
    </source>
</evidence>
<protein>
    <submittedName>
        <fullName evidence="1">Uncharacterized protein</fullName>
    </submittedName>
</protein>
<proteinExistence type="predicted"/>
<comment type="caution">
    <text evidence="1">The sequence shown here is derived from an EMBL/GenBank/DDBJ whole genome shotgun (WGS) entry which is preliminary data.</text>
</comment>
<reference evidence="1" key="3">
    <citation type="submission" date="2023-02" db="EMBL/GenBank/DDBJ databases">
        <authorList>
            <person name="Sun Q."/>
            <person name="Mori K."/>
        </authorList>
    </citation>
    <scope>NUCLEOTIDE SEQUENCE</scope>
    <source>
        <strain evidence="1">NBRC 112299</strain>
    </source>
</reference>
<keyword evidence="3" id="KW-1185">Reference proteome</keyword>
<reference evidence="3" key="2">
    <citation type="journal article" date="2019" name="Int. J. Syst. Evol. Microbiol.">
        <title>The Global Catalogue of Microorganisms (GCM) 10K type strain sequencing project: providing services to taxonomists for standard genome sequencing and annotation.</title>
        <authorList>
            <consortium name="The Broad Institute Genomics Platform"/>
            <consortium name="The Broad Institute Genome Sequencing Center for Infectious Disease"/>
            <person name="Wu L."/>
            <person name="Ma J."/>
        </authorList>
    </citation>
    <scope>NUCLEOTIDE SEQUENCE [LARGE SCALE GENOMIC DNA]</scope>
    <source>
        <strain evidence="3">NBRC 112299</strain>
    </source>
</reference>